<dbReference type="AlphaFoldDB" id="D7DCG6"/>
<dbReference type="PROSITE" id="PS51747">
    <property type="entry name" value="CYT_DCMP_DEAMINASES_2"/>
    <property type="match status" value="1"/>
</dbReference>
<accession>D7DCG6</accession>
<sequence>MVENLNIDFLIEKAKSVLKNSYAPYSGIHVAAAILTRNGNVFLGVNVENASYGLTICAERSAISAMITAGEREPVAVAIVTDLDKPIPPCGACRQVIAEFNPETTIIMHSVKTGKTIIRNLKELFPNPFSLERK</sequence>
<dbReference type="Pfam" id="PF00383">
    <property type="entry name" value="dCMP_cyt_deam_1"/>
    <property type="match status" value="1"/>
</dbReference>
<evidence type="ECO:0000313" key="14">
    <source>
        <dbReference type="EMBL" id="ADI31863.1"/>
    </source>
</evidence>
<dbReference type="InterPro" id="IPR050202">
    <property type="entry name" value="Cyt/Deoxycyt_deaminase"/>
</dbReference>
<comment type="similarity">
    <text evidence="3">Belongs to the cytidine and deoxycytidylate deaminase family.</text>
</comment>
<dbReference type="GO" id="GO:0055086">
    <property type="term" value="P:nucleobase-containing small molecule metabolic process"/>
    <property type="evidence" value="ECO:0007669"/>
    <property type="project" value="UniProtKB-ARBA"/>
</dbReference>
<dbReference type="PANTHER" id="PTHR11644">
    <property type="entry name" value="CYTIDINE DEAMINASE"/>
    <property type="match status" value="1"/>
</dbReference>
<dbReference type="NCBIfam" id="NF004064">
    <property type="entry name" value="PRK05578.1"/>
    <property type="match status" value="1"/>
</dbReference>
<dbReference type="EC" id="3.5.4.5" evidence="4"/>
<gene>
    <name evidence="14" type="ordered locus">Shell_0745</name>
</gene>
<feature type="binding site" evidence="11">
    <location>
        <begin position="46"/>
        <end position="52"/>
    </location>
    <ligand>
        <name>substrate</name>
    </ligand>
</feature>
<dbReference type="GO" id="GO:0008270">
    <property type="term" value="F:zinc ion binding"/>
    <property type="evidence" value="ECO:0007669"/>
    <property type="project" value="InterPro"/>
</dbReference>
<dbReference type="eggNOG" id="arCOG04173">
    <property type="taxonomic scope" value="Archaea"/>
</dbReference>
<evidence type="ECO:0000256" key="7">
    <source>
        <dbReference type="ARBA" id="ARBA00022833"/>
    </source>
</evidence>
<feature type="active site" description="Proton donor" evidence="10">
    <location>
        <position position="59"/>
    </location>
</feature>
<dbReference type="InterPro" id="IPR016192">
    <property type="entry name" value="APOBEC/CMP_deaminase_Zn-bd"/>
</dbReference>
<dbReference type="Gene3D" id="3.40.140.10">
    <property type="entry name" value="Cytidine Deaminase, domain 2"/>
    <property type="match status" value="1"/>
</dbReference>
<keyword evidence="5 12" id="KW-0479">Metal-binding</keyword>
<evidence type="ECO:0000256" key="9">
    <source>
        <dbReference type="ARBA" id="ARBA00049558"/>
    </source>
</evidence>
<evidence type="ECO:0000256" key="3">
    <source>
        <dbReference type="ARBA" id="ARBA00006576"/>
    </source>
</evidence>
<name>D7DCG6_STAHD</name>
<evidence type="ECO:0000256" key="12">
    <source>
        <dbReference type="PIRSR" id="PIRSR606262-3"/>
    </source>
</evidence>
<keyword evidence="15" id="KW-1185">Reference proteome</keyword>
<reference evidence="14 15" key="2">
    <citation type="journal article" date="2011" name="Stand. Genomic Sci.">
        <title>Complete genome sequence of Staphylothermus hellenicus P8.</title>
        <authorList>
            <person name="Anderson I."/>
            <person name="Wirth R."/>
            <person name="Lucas S."/>
            <person name="Copeland A."/>
            <person name="Lapidus A."/>
            <person name="Cheng J.F."/>
            <person name="Goodwin L."/>
            <person name="Pitluck S."/>
            <person name="Davenport K."/>
            <person name="Detter J.C."/>
            <person name="Han C."/>
            <person name="Tapia R."/>
            <person name="Land M."/>
            <person name="Hauser L."/>
            <person name="Pati A."/>
            <person name="Mikhailova N."/>
            <person name="Woyke T."/>
            <person name="Klenk H.P."/>
            <person name="Kyrpides N."/>
            <person name="Ivanova N."/>
        </authorList>
    </citation>
    <scope>NUCLEOTIDE SEQUENCE [LARGE SCALE GENOMIC DNA]</scope>
    <source>
        <strain evidence="15">DSM 12710 / JCM 10830 / BK20S6-10-b1 / P8</strain>
    </source>
</reference>
<dbReference type="GO" id="GO:0072527">
    <property type="term" value="P:pyrimidine-containing compound metabolic process"/>
    <property type="evidence" value="ECO:0007669"/>
    <property type="project" value="UniProtKB-ARBA"/>
</dbReference>
<evidence type="ECO:0000256" key="5">
    <source>
        <dbReference type="ARBA" id="ARBA00022723"/>
    </source>
</evidence>
<feature type="binding site" evidence="12">
    <location>
        <position position="90"/>
    </location>
    <ligand>
        <name>Zn(2+)</name>
        <dbReference type="ChEBI" id="CHEBI:29105"/>
        <note>catalytic</note>
    </ligand>
</feature>
<comment type="catalytic activity">
    <reaction evidence="9">
        <text>cytidine + H2O + H(+) = uridine + NH4(+)</text>
        <dbReference type="Rhea" id="RHEA:16069"/>
        <dbReference type="ChEBI" id="CHEBI:15377"/>
        <dbReference type="ChEBI" id="CHEBI:15378"/>
        <dbReference type="ChEBI" id="CHEBI:16704"/>
        <dbReference type="ChEBI" id="CHEBI:17562"/>
        <dbReference type="ChEBI" id="CHEBI:28938"/>
        <dbReference type="EC" id="3.5.4.5"/>
    </reaction>
</comment>
<dbReference type="KEGG" id="shc:Shell_0745"/>
<dbReference type="Proteomes" id="UP000002573">
    <property type="component" value="Chromosome"/>
</dbReference>
<reference evidence="15" key="1">
    <citation type="submission" date="2010-05" db="EMBL/GenBank/DDBJ databases">
        <title>Complete sequence of Staphylothermus hellenicus DSM 12710.</title>
        <authorList>
            <consortium name="US DOE Joint Genome Institute"/>
            <person name="Lucas S."/>
            <person name="Copeland A."/>
            <person name="Lapidus A."/>
            <person name="Cheng J.-F."/>
            <person name="Bruce D."/>
            <person name="Goodwin L."/>
            <person name="Pitluck S."/>
            <person name="Davenport K."/>
            <person name="Detter J.C."/>
            <person name="Han C."/>
            <person name="Tapia R."/>
            <person name="Larimer F."/>
            <person name="Land M."/>
            <person name="Hauser L."/>
            <person name="Kyrpides N."/>
            <person name="Mikhailova N."/>
            <person name="Anderson I.J."/>
            <person name="Woyke T."/>
        </authorList>
    </citation>
    <scope>NUCLEOTIDE SEQUENCE [LARGE SCALE GENOMIC DNA]</scope>
    <source>
        <strain evidence="15">DSM 12710 / JCM 10830 / BK20S6-10-b1 / P8</strain>
    </source>
</reference>
<feature type="domain" description="CMP/dCMP-type deaminase" evidence="13">
    <location>
        <begin position="5"/>
        <end position="132"/>
    </location>
</feature>
<evidence type="ECO:0000256" key="11">
    <source>
        <dbReference type="PIRSR" id="PIRSR606262-2"/>
    </source>
</evidence>
<evidence type="ECO:0000256" key="4">
    <source>
        <dbReference type="ARBA" id="ARBA00012783"/>
    </source>
</evidence>
<feature type="binding site" evidence="12">
    <location>
        <position position="57"/>
    </location>
    <ligand>
        <name>Zn(2+)</name>
        <dbReference type="ChEBI" id="CHEBI:29105"/>
        <note>catalytic</note>
    </ligand>
</feature>
<dbReference type="InterPro" id="IPR002125">
    <property type="entry name" value="CMP_dCMP_dom"/>
</dbReference>
<dbReference type="InterPro" id="IPR006262">
    <property type="entry name" value="Cyt_deam_tetra"/>
</dbReference>
<dbReference type="EMBL" id="CP002051">
    <property type="protein sequence ID" value="ADI31863.1"/>
    <property type="molecule type" value="Genomic_DNA"/>
</dbReference>
<proteinExistence type="inferred from homology"/>
<evidence type="ECO:0000256" key="8">
    <source>
        <dbReference type="ARBA" id="ARBA00032005"/>
    </source>
</evidence>
<dbReference type="OrthoDB" id="39143at2157"/>
<dbReference type="STRING" id="591019.Shell_0745"/>
<evidence type="ECO:0000256" key="10">
    <source>
        <dbReference type="PIRSR" id="PIRSR606262-1"/>
    </source>
</evidence>
<dbReference type="GeneID" id="9234034"/>
<dbReference type="FunFam" id="3.40.140.10:FF:000008">
    <property type="entry name" value="Cytidine deaminase"/>
    <property type="match status" value="1"/>
</dbReference>
<evidence type="ECO:0000313" key="15">
    <source>
        <dbReference type="Proteomes" id="UP000002573"/>
    </source>
</evidence>
<dbReference type="GO" id="GO:0005829">
    <property type="term" value="C:cytosol"/>
    <property type="evidence" value="ECO:0007669"/>
    <property type="project" value="TreeGrafter"/>
</dbReference>
<dbReference type="NCBIfam" id="TIGR01354">
    <property type="entry name" value="cyt_deam_tetra"/>
    <property type="match status" value="1"/>
</dbReference>
<evidence type="ECO:0000256" key="1">
    <source>
        <dbReference type="ARBA" id="ARBA00001947"/>
    </source>
</evidence>
<dbReference type="InterPro" id="IPR016193">
    <property type="entry name" value="Cytidine_deaminase-like"/>
</dbReference>
<evidence type="ECO:0000256" key="2">
    <source>
        <dbReference type="ARBA" id="ARBA00003949"/>
    </source>
</evidence>
<evidence type="ECO:0000256" key="6">
    <source>
        <dbReference type="ARBA" id="ARBA00022801"/>
    </source>
</evidence>
<organism evidence="14 15">
    <name type="scientific">Staphylothermus hellenicus (strain DSM 12710 / JCM 10830 / BK20S6-10-b1 / P8)</name>
    <dbReference type="NCBI Taxonomy" id="591019"/>
    <lineage>
        <taxon>Archaea</taxon>
        <taxon>Thermoproteota</taxon>
        <taxon>Thermoprotei</taxon>
        <taxon>Desulfurococcales</taxon>
        <taxon>Desulfurococcaceae</taxon>
        <taxon>Staphylothermus</taxon>
    </lineage>
</organism>
<evidence type="ECO:0000259" key="13">
    <source>
        <dbReference type="PROSITE" id="PS51747"/>
    </source>
</evidence>
<comment type="function">
    <text evidence="2">This enzyme scavenges exogenous and endogenous cytidine and 2'-deoxycytidine for UMP synthesis.</text>
</comment>
<keyword evidence="7 12" id="KW-0862">Zinc</keyword>
<dbReference type="PROSITE" id="PS00903">
    <property type="entry name" value="CYT_DCMP_DEAMINASES_1"/>
    <property type="match status" value="1"/>
</dbReference>
<protein>
    <recommendedName>
        <fullName evidence="4">cytidine deaminase</fullName>
        <ecNumber evidence="4">3.5.4.5</ecNumber>
    </recommendedName>
    <alternativeName>
        <fullName evidence="8">Cytidine aminohydrolase</fullName>
    </alternativeName>
</protein>
<dbReference type="GO" id="GO:0004126">
    <property type="term" value="F:cytidine deaminase activity"/>
    <property type="evidence" value="ECO:0007669"/>
    <property type="project" value="UniProtKB-EC"/>
</dbReference>
<dbReference type="CDD" id="cd01283">
    <property type="entry name" value="cytidine_deaminase"/>
    <property type="match status" value="1"/>
</dbReference>
<comment type="cofactor">
    <cofactor evidence="1 12">
        <name>Zn(2+)</name>
        <dbReference type="ChEBI" id="CHEBI:29105"/>
    </cofactor>
</comment>
<feature type="binding site" evidence="12">
    <location>
        <position position="93"/>
    </location>
    <ligand>
        <name>Zn(2+)</name>
        <dbReference type="ChEBI" id="CHEBI:29105"/>
        <note>catalytic</note>
    </ligand>
</feature>
<dbReference type="SUPFAM" id="SSF53927">
    <property type="entry name" value="Cytidine deaminase-like"/>
    <property type="match status" value="1"/>
</dbReference>
<dbReference type="RefSeq" id="WP_013143061.1">
    <property type="nucleotide sequence ID" value="NC_014205.1"/>
</dbReference>
<keyword evidence="6" id="KW-0378">Hydrolase</keyword>
<dbReference type="HOGENOM" id="CLU_097262_4_1_2"/>
<dbReference type="PANTHER" id="PTHR11644:SF2">
    <property type="entry name" value="CYTIDINE DEAMINASE"/>
    <property type="match status" value="1"/>
</dbReference>
<dbReference type="GO" id="GO:0042802">
    <property type="term" value="F:identical protein binding"/>
    <property type="evidence" value="ECO:0007669"/>
    <property type="project" value="UniProtKB-ARBA"/>
</dbReference>